<evidence type="ECO:0000313" key="3">
    <source>
        <dbReference type="Proteomes" id="UP000050509"/>
    </source>
</evidence>
<comment type="caution">
    <text evidence="2">The sequence shown here is derived from an EMBL/GenBank/DDBJ whole genome shotgun (WGS) entry which is preliminary data.</text>
</comment>
<keyword evidence="3" id="KW-1185">Reference proteome</keyword>
<dbReference type="PANTHER" id="PTHR42923">
    <property type="entry name" value="PROTOPORPHYRINOGEN OXIDASE"/>
    <property type="match status" value="1"/>
</dbReference>
<feature type="non-terminal residue" evidence="2">
    <location>
        <position position="169"/>
    </location>
</feature>
<dbReference type="InterPro" id="IPR036188">
    <property type="entry name" value="FAD/NAD-bd_sf"/>
</dbReference>
<reference evidence="2 3" key="1">
    <citation type="submission" date="2015-09" db="EMBL/GenBank/DDBJ databases">
        <title>Draft genome sequence of Kouleothrix aurantiaca JCM 19913.</title>
        <authorList>
            <person name="Hemp J."/>
        </authorList>
    </citation>
    <scope>NUCLEOTIDE SEQUENCE [LARGE SCALE GENOMIC DNA]</scope>
    <source>
        <strain evidence="2 3">COM-B</strain>
    </source>
</reference>
<dbReference type="SUPFAM" id="SSF51905">
    <property type="entry name" value="FAD/NAD(P)-binding domain"/>
    <property type="match status" value="1"/>
</dbReference>
<evidence type="ECO:0000313" key="2">
    <source>
        <dbReference type="EMBL" id="KPV50191.1"/>
    </source>
</evidence>
<proteinExistence type="predicted"/>
<dbReference type="AlphaFoldDB" id="A0A0P9DCH3"/>
<dbReference type="EMBL" id="LJCR01001534">
    <property type="protein sequence ID" value="KPV50191.1"/>
    <property type="molecule type" value="Genomic_DNA"/>
</dbReference>
<gene>
    <name evidence="2" type="ORF">SE17_28390</name>
</gene>
<dbReference type="Gene3D" id="3.50.50.60">
    <property type="entry name" value="FAD/NAD(P)-binding domain"/>
    <property type="match status" value="1"/>
</dbReference>
<dbReference type="InterPro" id="IPR050464">
    <property type="entry name" value="Zeta_carotene_desat/Oxidored"/>
</dbReference>
<evidence type="ECO:0000259" key="1">
    <source>
        <dbReference type="Pfam" id="PF01593"/>
    </source>
</evidence>
<sequence>MPKTVIVGGGLAGLATAVKLLDAGIDVELIEKRDVLGGKTSSWEDADGDHIESGLHCYFRCYKELLPFFSHVGVYDNIRWKEHTFLIARPGGNHARLHFPAVPAPLNGMLAFTNNDLFTPWEKISNLFGLATTWIGTLDYIKTLDHMSFREWRVRHRIAEGVERKLWNA</sequence>
<dbReference type="InterPro" id="IPR002937">
    <property type="entry name" value="Amino_oxidase"/>
</dbReference>
<dbReference type="Proteomes" id="UP000050509">
    <property type="component" value="Unassembled WGS sequence"/>
</dbReference>
<dbReference type="Pfam" id="PF01593">
    <property type="entry name" value="Amino_oxidase"/>
    <property type="match status" value="1"/>
</dbReference>
<organism evidence="2 3">
    <name type="scientific">Kouleothrix aurantiaca</name>
    <dbReference type="NCBI Taxonomy" id="186479"/>
    <lineage>
        <taxon>Bacteria</taxon>
        <taxon>Bacillati</taxon>
        <taxon>Chloroflexota</taxon>
        <taxon>Chloroflexia</taxon>
        <taxon>Chloroflexales</taxon>
        <taxon>Roseiflexineae</taxon>
        <taxon>Roseiflexaceae</taxon>
        <taxon>Kouleothrix</taxon>
    </lineage>
</organism>
<dbReference type="PANTHER" id="PTHR42923:SF46">
    <property type="entry name" value="AMINE OXIDASE"/>
    <property type="match status" value="1"/>
</dbReference>
<name>A0A0P9DCH3_9CHLR</name>
<accession>A0A0P9DCH3</accession>
<dbReference type="GO" id="GO:0016491">
    <property type="term" value="F:oxidoreductase activity"/>
    <property type="evidence" value="ECO:0007669"/>
    <property type="project" value="InterPro"/>
</dbReference>
<protein>
    <recommendedName>
        <fullName evidence="1">Amine oxidase domain-containing protein</fullName>
    </recommendedName>
</protein>
<feature type="domain" description="Amine oxidase" evidence="1">
    <location>
        <begin position="11"/>
        <end position="167"/>
    </location>
</feature>